<proteinExistence type="predicted"/>
<dbReference type="SUPFAM" id="SSF161187">
    <property type="entry name" value="YfgJ-like"/>
    <property type="match status" value="1"/>
</dbReference>
<dbReference type="GO" id="GO:0004386">
    <property type="term" value="F:helicase activity"/>
    <property type="evidence" value="ECO:0007669"/>
    <property type="project" value="UniProtKB-KW"/>
</dbReference>
<keyword evidence="1" id="KW-0378">Hydrolase</keyword>
<sequence length="83" mass="9241">MSGVMEMENTCPECGEALSWNNGNYDCHACDKTFIKQGFCLVCDAQVERLQACGATNYFCHSCNELKSRSGVNTVFEERKTVS</sequence>
<dbReference type="Pfam" id="PF07191">
    <property type="entry name" value="Zn_ribbon_6"/>
    <property type="match status" value="1"/>
</dbReference>
<evidence type="ECO:0000313" key="2">
    <source>
        <dbReference type="Proteomes" id="UP000190162"/>
    </source>
</evidence>
<dbReference type="EMBL" id="FUXU01000026">
    <property type="protein sequence ID" value="SKA55246.1"/>
    <property type="molecule type" value="Genomic_DNA"/>
</dbReference>
<keyword evidence="1" id="KW-0347">Helicase</keyword>
<name>A0A1T4URH8_9GAMM</name>
<gene>
    <name evidence="1" type="ORF">SAMN02745132_02296</name>
</gene>
<dbReference type="Gene3D" id="2.10.290.10">
    <property type="entry name" value="YfgJ-like"/>
    <property type="match status" value="1"/>
</dbReference>
<dbReference type="InterPro" id="IPR029037">
    <property type="entry name" value="DUF1407/YfgJ-like_sf"/>
</dbReference>
<dbReference type="Proteomes" id="UP000190162">
    <property type="component" value="Unassembled WGS sequence"/>
</dbReference>
<protein>
    <submittedName>
        <fullName evidence="1">Replication restart DNA helicase PriA</fullName>
    </submittedName>
</protein>
<keyword evidence="1" id="KW-0067">ATP-binding</keyword>
<organism evidence="1 2">
    <name type="scientific">Enterovibrio nigricans DSM 22720</name>
    <dbReference type="NCBI Taxonomy" id="1121868"/>
    <lineage>
        <taxon>Bacteria</taxon>
        <taxon>Pseudomonadati</taxon>
        <taxon>Pseudomonadota</taxon>
        <taxon>Gammaproteobacteria</taxon>
        <taxon>Vibrionales</taxon>
        <taxon>Vibrionaceae</taxon>
        <taxon>Enterovibrio</taxon>
    </lineage>
</organism>
<evidence type="ECO:0000313" key="1">
    <source>
        <dbReference type="EMBL" id="SKA55246.1"/>
    </source>
</evidence>
<reference evidence="2" key="1">
    <citation type="submission" date="2017-02" db="EMBL/GenBank/DDBJ databases">
        <authorList>
            <person name="Varghese N."/>
            <person name="Submissions S."/>
        </authorList>
    </citation>
    <scope>NUCLEOTIDE SEQUENCE [LARGE SCALE GENOMIC DNA]</scope>
    <source>
        <strain evidence="2">DSM 22720</strain>
    </source>
</reference>
<dbReference type="AlphaFoldDB" id="A0A1T4URH8"/>
<keyword evidence="1" id="KW-0547">Nucleotide-binding</keyword>
<dbReference type="InterPro" id="IPR010807">
    <property type="entry name" value="YfgJ-like"/>
</dbReference>
<keyword evidence="2" id="KW-1185">Reference proteome</keyword>
<accession>A0A1T4URH8</accession>